<dbReference type="Proteomes" id="UP000074561">
    <property type="component" value="Chromosome"/>
</dbReference>
<proteinExistence type="inferred from homology"/>
<evidence type="ECO:0000256" key="3">
    <source>
        <dbReference type="ARBA" id="ARBA00006351"/>
    </source>
</evidence>
<comment type="cofactor">
    <cofactor evidence="1">
        <name>Mg(2+)</name>
        <dbReference type="ChEBI" id="CHEBI:18420"/>
    </cofactor>
</comment>
<keyword evidence="8" id="KW-0448">Lipopolysaccharide biosynthesis</keyword>
<evidence type="ECO:0000259" key="9">
    <source>
        <dbReference type="Pfam" id="PF08437"/>
    </source>
</evidence>
<evidence type="ECO:0000256" key="6">
    <source>
        <dbReference type="ARBA" id="ARBA00022723"/>
    </source>
</evidence>
<dbReference type="SUPFAM" id="SSF53448">
    <property type="entry name" value="Nucleotide-diphospho-sugar transferases"/>
    <property type="match status" value="1"/>
</dbReference>
<sequence length="318" mass="35593">MNKDSAVDVAKPLHIAFGVDSNYFLGMGVAMVSVLENNRDQALIFHVLTPSISDGNAARLRQLEARYGTEIKVHIIDSSVFDEFAVFPSFSQYSAAIFSRLLIAGTLQGVTDKVLYLDADIVCQGSVAELMAIDIDDVVVAAVDDVGSIAEKQIASLQLAHQRYFNSGVLYINVDNWMASDVWHGAVKAILGASKKFSFPDQDALNIVLDGRAKIMASKFNWMYDLFGETSSGKKIAKDALFVHFVGRLKPWHNWCCNPENQLFLKYKAISPWADADLYPPKNYKEIRMYSQGLRKSGRLLQGWLWYARFVLNKFSVK</sequence>
<keyword evidence="5 10" id="KW-0808">Transferase</keyword>
<evidence type="ECO:0000256" key="8">
    <source>
        <dbReference type="ARBA" id="ARBA00022985"/>
    </source>
</evidence>
<evidence type="ECO:0000313" key="11">
    <source>
        <dbReference type="Proteomes" id="UP000074561"/>
    </source>
</evidence>
<dbReference type="GO" id="GO:0008918">
    <property type="term" value="F:lipopolysaccharide 3-alpha-galactosyltransferase activity"/>
    <property type="evidence" value="ECO:0007669"/>
    <property type="project" value="InterPro"/>
</dbReference>
<gene>
    <name evidence="10" type="ORF">CPter91_1145</name>
</gene>
<dbReference type="KEGG" id="cpra:CPter91_1145"/>
<dbReference type="InterPro" id="IPR013645">
    <property type="entry name" value="Glyco_transf_8N"/>
</dbReference>
<evidence type="ECO:0000256" key="5">
    <source>
        <dbReference type="ARBA" id="ARBA00022679"/>
    </source>
</evidence>
<protein>
    <submittedName>
        <fullName evidence="10">Glycosyl transferase 8 C-terminal family protein</fullName>
    </submittedName>
</protein>
<evidence type="ECO:0000313" key="10">
    <source>
        <dbReference type="EMBL" id="AMP03529.1"/>
    </source>
</evidence>
<dbReference type="EMBL" id="CP013234">
    <property type="protein sequence ID" value="AMP03529.1"/>
    <property type="molecule type" value="Genomic_DNA"/>
</dbReference>
<name>A0A127Q0H6_9BURK</name>
<accession>A0A127Q0H6</accession>
<dbReference type="Pfam" id="PF08437">
    <property type="entry name" value="Glyco_transf_8C"/>
    <property type="match status" value="1"/>
</dbReference>
<comment type="similarity">
    <text evidence="3">Belongs to the glycosyltransferase 8 family.</text>
</comment>
<dbReference type="CDD" id="cd04194">
    <property type="entry name" value="GT8_A4GalT_like"/>
    <property type="match status" value="1"/>
</dbReference>
<dbReference type="GO" id="GO:0046872">
    <property type="term" value="F:metal ion binding"/>
    <property type="evidence" value="ECO:0007669"/>
    <property type="project" value="UniProtKB-KW"/>
</dbReference>
<dbReference type="STRING" id="279113.CPter91_1145"/>
<organism evidence="10 11">
    <name type="scientific">Collimonas pratensis</name>
    <dbReference type="NCBI Taxonomy" id="279113"/>
    <lineage>
        <taxon>Bacteria</taxon>
        <taxon>Pseudomonadati</taxon>
        <taxon>Pseudomonadota</taxon>
        <taxon>Betaproteobacteria</taxon>
        <taxon>Burkholderiales</taxon>
        <taxon>Oxalobacteraceae</taxon>
        <taxon>Collimonas</taxon>
    </lineage>
</organism>
<reference evidence="10 11" key="1">
    <citation type="submission" date="2015-11" db="EMBL/GenBank/DDBJ databases">
        <title>Exploring the genomic traits of fungus-feeding bacterial genus Collimonas.</title>
        <authorList>
            <person name="Song C."/>
            <person name="Schmidt R."/>
            <person name="de Jager V."/>
            <person name="Krzyzanowska D."/>
            <person name="Jongedijk E."/>
            <person name="Cankar K."/>
            <person name="Beekwilder J."/>
            <person name="van Veen A."/>
            <person name="de Boer W."/>
            <person name="van Veen J.A."/>
            <person name="Garbeva P."/>
        </authorList>
    </citation>
    <scope>NUCLEOTIDE SEQUENCE [LARGE SCALE GENOMIC DNA]</scope>
    <source>
        <strain evidence="10 11">Ter91</strain>
    </source>
</reference>
<dbReference type="InterPro" id="IPR029044">
    <property type="entry name" value="Nucleotide-diphossugar_trans"/>
</dbReference>
<dbReference type="PANTHER" id="PTHR13778">
    <property type="entry name" value="GLYCOSYLTRANSFERASE 8 DOMAIN-CONTAINING PROTEIN"/>
    <property type="match status" value="1"/>
</dbReference>
<dbReference type="Pfam" id="PF01501">
    <property type="entry name" value="Glyco_transf_8"/>
    <property type="match status" value="1"/>
</dbReference>
<evidence type="ECO:0000256" key="4">
    <source>
        <dbReference type="ARBA" id="ARBA00022676"/>
    </source>
</evidence>
<dbReference type="PANTHER" id="PTHR13778:SF47">
    <property type="entry name" value="LIPOPOLYSACCHARIDE 1,3-GALACTOSYLTRANSFERASE"/>
    <property type="match status" value="1"/>
</dbReference>
<dbReference type="RefSeq" id="WP_167595130.1">
    <property type="nucleotide sequence ID" value="NZ_CP013234.1"/>
</dbReference>
<dbReference type="InterPro" id="IPR050748">
    <property type="entry name" value="Glycosyltrans_8_dom-fam"/>
</dbReference>
<evidence type="ECO:0000256" key="1">
    <source>
        <dbReference type="ARBA" id="ARBA00001946"/>
    </source>
</evidence>
<keyword evidence="4" id="KW-0328">Glycosyltransferase</keyword>
<keyword evidence="7" id="KW-0460">Magnesium</keyword>
<dbReference type="PATRIC" id="fig|279113.9.peg.1144"/>
<comment type="pathway">
    <text evidence="2">Bacterial outer membrane biogenesis; LPS core biosynthesis.</text>
</comment>
<dbReference type="InterPro" id="IPR002495">
    <property type="entry name" value="Glyco_trans_8"/>
</dbReference>
<keyword evidence="6" id="KW-0479">Metal-binding</keyword>
<feature type="domain" description="Glycosyl transferase family 8 C-terminal" evidence="9">
    <location>
        <begin position="261"/>
        <end position="314"/>
    </location>
</feature>
<evidence type="ECO:0000256" key="7">
    <source>
        <dbReference type="ARBA" id="ARBA00022842"/>
    </source>
</evidence>
<dbReference type="AlphaFoldDB" id="A0A127Q0H6"/>
<dbReference type="Gene3D" id="3.90.550.10">
    <property type="entry name" value="Spore Coat Polysaccharide Biosynthesis Protein SpsA, Chain A"/>
    <property type="match status" value="1"/>
</dbReference>
<evidence type="ECO:0000256" key="2">
    <source>
        <dbReference type="ARBA" id="ARBA00004713"/>
    </source>
</evidence>